<keyword evidence="2 5" id="KW-0812">Transmembrane</keyword>
<keyword evidence="4 5" id="KW-0472">Membrane</keyword>
<protein>
    <submittedName>
        <fullName evidence="6">Uncharacterized protein</fullName>
    </submittedName>
</protein>
<gene>
    <name evidence="6" type="ORF">LSH36_37g05027</name>
</gene>
<evidence type="ECO:0000256" key="3">
    <source>
        <dbReference type="ARBA" id="ARBA00022989"/>
    </source>
</evidence>
<evidence type="ECO:0000256" key="4">
    <source>
        <dbReference type="ARBA" id="ARBA00023136"/>
    </source>
</evidence>
<evidence type="ECO:0000313" key="7">
    <source>
        <dbReference type="Proteomes" id="UP001208570"/>
    </source>
</evidence>
<reference evidence="6" key="1">
    <citation type="journal article" date="2023" name="Mol. Biol. Evol.">
        <title>Third-Generation Sequencing Reveals the Adaptive Role of the Epigenome in Three Deep-Sea Polychaetes.</title>
        <authorList>
            <person name="Perez M."/>
            <person name="Aroh O."/>
            <person name="Sun Y."/>
            <person name="Lan Y."/>
            <person name="Juniper S.K."/>
            <person name="Young C.R."/>
            <person name="Angers B."/>
            <person name="Qian P.Y."/>
        </authorList>
    </citation>
    <scope>NUCLEOTIDE SEQUENCE</scope>
    <source>
        <strain evidence="6">P08H-3</strain>
    </source>
</reference>
<keyword evidence="7" id="KW-1185">Reference proteome</keyword>
<feature type="transmembrane region" description="Helical" evidence="5">
    <location>
        <begin position="71"/>
        <end position="95"/>
    </location>
</feature>
<dbReference type="PANTHER" id="PTHR11785:SF528">
    <property type="entry name" value="AMINO ACID TRANSPORTER PROTEIN JHI-21"/>
    <property type="match status" value="1"/>
</dbReference>
<keyword evidence="3 5" id="KW-1133">Transmembrane helix</keyword>
<dbReference type="PANTHER" id="PTHR11785">
    <property type="entry name" value="AMINO ACID TRANSPORTER"/>
    <property type="match status" value="1"/>
</dbReference>
<dbReference type="AlphaFoldDB" id="A0AAD9K8D3"/>
<comment type="subcellular location">
    <subcellularLocation>
        <location evidence="1">Membrane</location>
        <topology evidence="1">Multi-pass membrane protein</topology>
    </subcellularLocation>
</comment>
<evidence type="ECO:0000256" key="5">
    <source>
        <dbReference type="SAM" id="Phobius"/>
    </source>
</evidence>
<dbReference type="GO" id="GO:0015179">
    <property type="term" value="F:L-amino acid transmembrane transporter activity"/>
    <property type="evidence" value="ECO:0007669"/>
    <property type="project" value="TreeGrafter"/>
</dbReference>
<dbReference type="Pfam" id="PF13520">
    <property type="entry name" value="AA_permease_2"/>
    <property type="match status" value="1"/>
</dbReference>
<evidence type="ECO:0000256" key="2">
    <source>
        <dbReference type="ARBA" id="ARBA00022692"/>
    </source>
</evidence>
<feature type="transmembrane region" description="Helical" evidence="5">
    <location>
        <begin position="28"/>
        <end position="50"/>
    </location>
</feature>
<evidence type="ECO:0000313" key="6">
    <source>
        <dbReference type="EMBL" id="KAK2166607.1"/>
    </source>
</evidence>
<dbReference type="EMBL" id="JAODUP010000037">
    <property type="protein sequence ID" value="KAK2166607.1"/>
    <property type="molecule type" value="Genomic_DNA"/>
</dbReference>
<dbReference type="Proteomes" id="UP001208570">
    <property type="component" value="Unassembled WGS sequence"/>
</dbReference>
<dbReference type="InterPro" id="IPR050598">
    <property type="entry name" value="AminoAcid_Transporter"/>
</dbReference>
<dbReference type="GO" id="GO:0016020">
    <property type="term" value="C:membrane"/>
    <property type="evidence" value="ECO:0007669"/>
    <property type="project" value="UniProtKB-SubCell"/>
</dbReference>
<comment type="caution">
    <text evidence="6">The sequence shown here is derived from an EMBL/GenBank/DDBJ whole genome shotgun (WGS) entry which is preliminary data.</text>
</comment>
<sequence length="176" mass="19067">MEVKGDSQNTSEDVPSDPINEVYMERKIGLLGAIGMVLGCIIGALGLAELASLIPKSAGEYNYLRITYWKWLGFLQAWTTGLLIEPSGQAVVAMTSAQYMLVPVFRDGCGDPPLSVIRMLAATIILLPGAYWLMPMCVAISTFGSCNGSVFIVGRSRDRLFPTPDERLSNNNDSEG</sequence>
<proteinExistence type="predicted"/>
<accession>A0AAD9K8D3</accession>
<dbReference type="InterPro" id="IPR002293">
    <property type="entry name" value="AA/rel_permease1"/>
</dbReference>
<evidence type="ECO:0000256" key="1">
    <source>
        <dbReference type="ARBA" id="ARBA00004141"/>
    </source>
</evidence>
<name>A0AAD9K8D3_9ANNE</name>
<organism evidence="6 7">
    <name type="scientific">Paralvinella palmiformis</name>
    <dbReference type="NCBI Taxonomy" id="53620"/>
    <lineage>
        <taxon>Eukaryota</taxon>
        <taxon>Metazoa</taxon>
        <taxon>Spiralia</taxon>
        <taxon>Lophotrochozoa</taxon>
        <taxon>Annelida</taxon>
        <taxon>Polychaeta</taxon>
        <taxon>Sedentaria</taxon>
        <taxon>Canalipalpata</taxon>
        <taxon>Terebellida</taxon>
        <taxon>Terebelliformia</taxon>
        <taxon>Alvinellidae</taxon>
        <taxon>Paralvinella</taxon>
    </lineage>
</organism>
<dbReference type="Gene3D" id="1.20.1740.10">
    <property type="entry name" value="Amino acid/polyamine transporter I"/>
    <property type="match status" value="1"/>
</dbReference>